<evidence type="ECO:0000313" key="1">
    <source>
        <dbReference type="EMBL" id="OWA55459.1"/>
    </source>
</evidence>
<dbReference type="Proteomes" id="UP000192578">
    <property type="component" value="Unassembled WGS sequence"/>
</dbReference>
<sequence length="80" mass="9068">MHEVNDVNNRIPGRRNSVSVKVVRRLPNLLVNKLKSSKCRHLCVCFVLELYITANSVGKESDGLKCRFPVRDSVGSRFNP</sequence>
<organism evidence="1 2">
    <name type="scientific">Hypsibius exemplaris</name>
    <name type="common">Freshwater tardigrade</name>
    <dbReference type="NCBI Taxonomy" id="2072580"/>
    <lineage>
        <taxon>Eukaryota</taxon>
        <taxon>Metazoa</taxon>
        <taxon>Ecdysozoa</taxon>
        <taxon>Tardigrada</taxon>
        <taxon>Eutardigrada</taxon>
        <taxon>Parachela</taxon>
        <taxon>Hypsibioidea</taxon>
        <taxon>Hypsibiidae</taxon>
        <taxon>Hypsibius</taxon>
    </lineage>
</organism>
<gene>
    <name evidence="1" type="ORF">BV898_19846</name>
</gene>
<dbReference type="EMBL" id="MTYJ01000813">
    <property type="protein sequence ID" value="OWA55459.1"/>
    <property type="molecule type" value="Genomic_DNA"/>
</dbReference>
<proteinExistence type="predicted"/>
<name>A0A9X6RPB8_HYPEX</name>
<protein>
    <submittedName>
        <fullName evidence="1">Uncharacterized protein</fullName>
    </submittedName>
</protein>
<comment type="caution">
    <text evidence="1">The sequence shown here is derived from an EMBL/GenBank/DDBJ whole genome shotgun (WGS) entry which is preliminary data.</text>
</comment>
<reference evidence="2" key="1">
    <citation type="submission" date="2017-01" db="EMBL/GenBank/DDBJ databases">
        <title>Comparative genomics of anhydrobiosis in the tardigrade Hypsibius dujardini.</title>
        <authorList>
            <person name="Yoshida Y."/>
            <person name="Koutsovoulos G."/>
            <person name="Laetsch D."/>
            <person name="Stevens L."/>
            <person name="Kumar S."/>
            <person name="Horikawa D."/>
            <person name="Ishino K."/>
            <person name="Komine S."/>
            <person name="Tomita M."/>
            <person name="Blaxter M."/>
            <person name="Arakawa K."/>
        </authorList>
    </citation>
    <scope>NUCLEOTIDE SEQUENCE [LARGE SCALE GENOMIC DNA]</scope>
    <source>
        <strain evidence="2">Z151</strain>
    </source>
</reference>
<evidence type="ECO:0000313" key="2">
    <source>
        <dbReference type="Proteomes" id="UP000192578"/>
    </source>
</evidence>
<keyword evidence="2" id="KW-1185">Reference proteome</keyword>
<dbReference type="AlphaFoldDB" id="A0A9X6RPB8"/>
<accession>A0A9X6RPB8</accession>